<sequence>MHSSLASVAAAAIFAQGVRATTSRIQGRDFDFSVVYPSGLSFSTSKPPGDALSLQDVLYDVPQITFSDKAAASASSSGKDAPQYLSFLEISSVPLYESLGDALYSFPWIQANGTASPANGTLIGSERGWRRPDASKTETGEVRNATLHVWRQTPELLEYLVGAGNTLRMPLFWQVAGVWANSTSKVDYGFKRANIDFKVRNETGTARCGVDGNGAKITDVASATCAASPAAPTSPTPARGSSGALPTGVVGEPMGSAQSPSSTPNDAAASWSAASTLGLAICVALATIMM</sequence>
<feature type="compositionally biased region" description="Polar residues" evidence="1">
    <location>
        <begin position="256"/>
        <end position="265"/>
    </location>
</feature>
<organism evidence="3 4">
    <name type="scientific">Apiospora aurea</name>
    <dbReference type="NCBI Taxonomy" id="335848"/>
    <lineage>
        <taxon>Eukaryota</taxon>
        <taxon>Fungi</taxon>
        <taxon>Dikarya</taxon>
        <taxon>Ascomycota</taxon>
        <taxon>Pezizomycotina</taxon>
        <taxon>Sordariomycetes</taxon>
        <taxon>Xylariomycetidae</taxon>
        <taxon>Amphisphaeriales</taxon>
        <taxon>Apiosporaceae</taxon>
        <taxon>Apiospora</taxon>
    </lineage>
</organism>
<feature type="chain" id="PRO_5047246638" evidence="2">
    <location>
        <begin position="21"/>
        <end position="290"/>
    </location>
</feature>
<dbReference type="GeneID" id="92071474"/>
<comment type="caution">
    <text evidence="3">The sequence shown here is derived from an EMBL/GenBank/DDBJ whole genome shotgun (WGS) entry which is preliminary data.</text>
</comment>
<dbReference type="RefSeq" id="XP_066707305.1">
    <property type="nucleotide sequence ID" value="XM_066838412.1"/>
</dbReference>
<gene>
    <name evidence="3" type="ORF">PG986_002190</name>
</gene>
<feature type="signal peptide" evidence="2">
    <location>
        <begin position="1"/>
        <end position="20"/>
    </location>
</feature>
<accession>A0ABR1QZ30</accession>
<reference evidence="3 4" key="1">
    <citation type="submission" date="2023-01" db="EMBL/GenBank/DDBJ databases">
        <title>Analysis of 21 Apiospora genomes using comparative genomics revels a genus with tremendous synthesis potential of carbohydrate active enzymes and secondary metabolites.</title>
        <authorList>
            <person name="Sorensen T."/>
        </authorList>
    </citation>
    <scope>NUCLEOTIDE SEQUENCE [LARGE SCALE GENOMIC DNA]</scope>
    <source>
        <strain evidence="3 4">CBS 24483</strain>
    </source>
</reference>
<keyword evidence="2" id="KW-0732">Signal</keyword>
<feature type="compositionally biased region" description="Low complexity" evidence="1">
    <location>
        <begin position="228"/>
        <end position="238"/>
    </location>
</feature>
<proteinExistence type="predicted"/>
<name>A0ABR1QZ30_9PEZI</name>
<evidence type="ECO:0000313" key="3">
    <source>
        <dbReference type="EMBL" id="KAK7967913.1"/>
    </source>
</evidence>
<dbReference type="Proteomes" id="UP001391051">
    <property type="component" value="Unassembled WGS sequence"/>
</dbReference>
<keyword evidence="4" id="KW-1185">Reference proteome</keyword>
<evidence type="ECO:0000256" key="2">
    <source>
        <dbReference type="SAM" id="SignalP"/>
    </source>
</evidence>
<evidence type="ECO:0000256" key="1">
    <source>
        <dbReference type="SAM" id="MobiDB-lite"/>
    </source>
</evidence>
<evidence type="ECO:0000313" key="4">
    <source>
        <dbReference type="Proteomes" id="UP001391051"/>
    </source>
</evidence>
<feature type="region of interest" description="Disordered" evidence="1">
    <location>
        <begin position="228"/>
        <end position="268"/>
    </location>
</feature>
<dbReference type="EMBL" id="JAQQWE010000001">
    <property type="protein sequence ID" value="KAK7967913.1"/>
    <property type="molecule type" value="Genomic_DNA"/>
</dbReference>
<protein>
    <submittedName>
        <fullName evidence="3">Uncharacterized protein</fullName>
    </submittedName>
</protein>